<comment type="caution">
    <text evidence="7">The sequence shown here is derived from an EMBL/GenBank/DDBJ whole genome shotgun (WGS) entry which is preliminary data.</text>
</comment>
<dbReference type="InterPro" id="IPR006531">
    <property type="entry name" value="Gp5/Vgr_OB"/>
</dbReference>
<evidence type="ECO:0000313" key="7">
    <source>
        <dbReference type="EMBL" id="RZU29765.1"/>
    </source>
</evidence>
<gene>
    <name evidence="7" type="ORF">BDD14_6383</name>
</gene>
<dbReference type="NCBIfam" id="TIGR03361">
    <property type="entry name" value="VI_Rhs_Vgr"/>
    <property type="match status" value="1"/>
</dbReference>
<dbReference type="InterPro" id="IPR017847">
    <property type="entry name" value="T6SS_RhsGE_Vgr_subset"/>
</dbReference>
<dbReference type="InterPro" id="IPR054030">
    <property type="entry name" value="Gp5_Vgr_C"/>
</dbReference>
<evidence type="ECO:0000259" key="5">
    <source>
        <dbReference type="Pfam" id="PF04717"/>
    </source>
</evidence>
<evidence type="ECO:0000256" key="3">
    <source>
        <dbReference type="ARBA" id="ARBA00022525"/>
    </source>
</evidence>
<dbReference type="SUPFAM" id="SSF69279">
    <property type="entry name" value="Phage tail proteins"/>
    <property type="match status" value="2"/>
</dbReference>
<feature type="compositionally biased region" description="Low complexity" evidence="4">
    <location>
        <begin position="456"/>
        <end position="465"/>
    </location>
</feature>
<reference evidence="7 8" key="1">
    <citation type="submission" date="2019-02" db="EMBL/GenBank/DDBJ databases">
        <title>Genomic Encyclopedia of Archaeal and Bacterial Type Strains, Phase II (KMG-II): from individual species to whole genera.</title>
        <authorList>
            <person name="Goeker M."/>
        </authorList>
    </citation>
    <scope>NUCLEOTIDE SEQUENCE [LARGE SCALE GENOMIC DNA]</scope>
    <source>
        <strain evidence="7 8">DSM 18101</strain>
    </source>
</reference>
<keyword evidence="8" id="KW-1185">Reference proteome</keyword>
<keyword evidence="3" id="KW-0964">Secreted</keyword>
<evidence type="ECO:0000259" key="6">
    <source>
        <dbReference type="Pfam" id="PF22178"/>
    </source>
</evidence>
<proteinExistence type="inferred from homology"/>
<dbReference type="Pfam" id="PF05954">
    <property type="entry name" value="Phage_GPD"/>
    <property type="match status" value="1"/>
</dbReference>
<dbReference type="OrthoDB" id="7033094at2"/>
<protein>
    <submittedName>
        <fullName evidence="7">Type VI secretion system secreted protein VgrG</fullName>
    </submittedName>
</protein>
<dbReference type="SUPFAM" id="SSF69349">
    <property type="entry name" value="Phage fibre proteins"/>
    <property type="match status" value="1"/>
</dbReference>
<dbReference type="EMBL" id="SHKW01000007">
    <property type="protein sequence ID" value="RZU29765.1"/>
    <property type="molecule type" value="Genomic_DNA"/>
</dbReference>
<feature type="region of interest" description="Disordered" evidence="4">
    <location>
        <begin position="443"/>
        <end position="474"/>
    </location>
</feature>
<dbReference type="PANTHER" id="PTHR32305:SF15">
    <property type="entry name" value="PROTEIN RHSA-RELATED"/>
    <property type="match status" value="1"/>
</dbReference>
<accession>A0A4Q7Y1W8</accession>
<dbReference type="GO" id="GO:0005576">
    <property type="term" value="C:extracellular region"/>
    <property type="evidence" value="ECO:0007669"/>
    <property type="project" value="UniProtKB-SubCell"/>
</dbReference>
<dbReference type="Gene3D" id="2.40.50.230">
    <property type="entry name" value="Gp5 N-terminal domain"/>
    <property type="match status" value="1"/>
</dbReference>
<dbReference type="PANTHER" id="PTHR32305">
    <property type="match status" value="1"/>
</dbReference>
<feature type="domain" description="Gp5/Type VI secretion system Vgr C-terminal trimerisation" evidence="6">
    <location>
        <begin position="457"/>
        <end position="568"/>
    </location>
</feature>
<dbReference type="SUPFAM" id="SSF69255">
    <property type="entry name" value="gp5 N-terminal domain-like"/>
    <property type="match status" value="1"/>
</dbReference>
<dbReference type="AlphaFoldDB" id="A0A4Q7Y1W8"/>
<dbReference type="Pfam" id="PF22178">
    <property type="entry name" value="Gp5_trimer_C"/>
    <property type="match status" value="1"/>
</dbReference>
<dbReference type="InterPro" id="IPR037026">
    <property type="entry name" value="Vgr_OB-fold_dom_sf"/>
</dbReference>
<dbReference type="RefSeq" id="WP_130425082.1">
    <property type="nucleotide sequence ID" value="NZ_SHKW01000007.1"/>
</dbReference>
<dbReference type="Pfam" id="PF04717">
    <property type="entry name" value="Phage_base_V"/>
    <property type="match status" value="1"/>
</dbReference>
<dbReference type="InterPro" id="IPR050708">
    <property type="entry name" value="T6SS_VgrG/RHS"/>
</dbReference>
<comment type="similarity">
    <text evidence="2">Belongs to the VgrG protein family.</text>
</comment>
<dbReference type="Gene3D" id="3.55.50.10">
    <property type="entry name" value="Baseplate protein-like domains"/>
    <property type="match status" value="1"/>
</dbReference>
<evidence type="ECO:0000256" key="2">
    <source>
        <dbReference type="ARBA" id="ARBA00005558"/>
    </source>
</evidence>
<evidence type="ECO:0000256" key="1">
    <source>
        <dbReference type="ARBA" id="ARBA00004613"/>
    </source>
</evidence>
<feature type="region of interest" description="Disordered" evidence="4">
    <location>
        <begin position="601"/>
        <end position="626"/>
    </location>
</feature>
<sequence length="642" mass="69510">MPLDVSITTPISDTLTLVSLEGEDGLSTTFSFRLELSSSNSSLDLTQALTQAIAVTFNLPGGQSQFLHGIVTSFGQGAQSENGSTTYFARIEPWFALLRMNTNQRIFQNQTVPSIITQVFSDLGLSDYKNSLTATYAARDYCVQYGETTFDFLSRLMESEGIFYFFIHTASAHTLVLADDASAFPALPGIDTINFSQTGRTWETIDAMIEGSLEQQLTPIKVSSDDFNFITPTTDLFAVSEGSGGGTFASVLSVYQYPGLFTAKSDGETITSLQLTSSEVDQRQLRGTSMCRAFQAGAKFTLAGHFNATANTAYVLRSVGHQLEVSTARYRNRFIAFPASTPFRPPRVTPHSIIRGAQTAIVVGKSGEEIWTDQYGRVKVKFHWDQSAAQDETSSCWIRVAQPWAGQQWGGFFLPRIGQEVIVSFLDGNPDRPIITGSVYNGQQTTPYGLPDEQTKSTIKSSSSKGGSGFNEIRFDDKQGSEEVFLQAQKDMNVNILGDQAITVANNRKVTVTSQDESLTVSQGNRTVDITQGNETHTVGGKRSLTVSGDETHTNSGKFSHTVSSDYVLNISGDLKIQVSGAISIQSGTTFDIEAGTALTNKSGTSMTNEAQTSISSKANSQHSVESSGILELKGSLVKINS</sequence>
<comment type="subcellular location">
    <subcellularLocation>
        <location evidence="1">Secreted</location>
    </subcellularLocation>
</comment>
<dbReference type="InterPro" id="IPR006533">
    <property type="entry name" value="T6SS_Vgr_RhsGE"/>
</dbReference>
<dbReference type="Gene3D" id="2.30.110.50">
    <property type="match status" value="1"/>
</dbReference>
<dbReference type="Proteomes" id="UP000292958">
    <property type="component" value="Unassembled WGS sequence"/>
</dbReference>
<feature type="domain" description="Gp5/Type VI secretion system Vgr protein OB-fold" evidence="5">
    <location>
        <begin position="373"/>
        <end position="440"/>
    </location>
</feature>
<name>A0A4Q7Y1W8_9BACT</name>
<organism evidence="7 8">
    <name type="scientific">Edaphobacter modestus</name>
    <dbReference type="NCBI Taxonomy" id="388466"/>
    <lineage>
        <taxon>Bacteria</taxon>
        <taxon>Pseudomonadati</taxon>
        <taxon>Acidobacteriota</taxon>
        <taxon>Terriglobia</taxon>
        <taxon>Terriglobales</taxon>
        <taxon>Acidobacteriaceae</taxon>
        <taxon>Edaphobacter</taxon>
    </lineage>
</organism>
<evidence type="ECO:0000256" key="4">
    <source>
        <dbReference type="SAM" id="MobiDB-lite"/>
    </source>
</evidence>
<evidence type="ECO:0000313" key="8">
    <source>
        <dbReference type="Proteomes" id="UP000292958"/>
    </source>
</evidence>
<dbReference type="Gene3D" id="4.10.220.110">
    <property type="match status" value="1"/>
</dbReference>
<dbReference type="NCBIfam" id="TIGR01646">
    <property type="entry name" value="vgr_GE"/>
    <property type="match status" value="1"/>
</dbReference>